<dbReference type="SUPFAM" id="SSF51735">
    <property type="entry name" value="NAD(P)-binding Rossmann-fold domains"/>
    <property type="match status" value="1"/>
</dbReference>
<name>A0A933SEL9_UNCEI</name>
<dbReference type="Pfam" id="PF22725">
    <property type="entry name" value="GFO_IDH_MocA_C3"/>
    <property type="match status" value="1"/>
</dbReference>
<dbReference type="InterPro" id="IPR036291">
    <property type="entry name" value="NAD(P)-bd_dom_sf"/>
</dbReference>
<sequence length="350" mass="35562">MTAVPETPAPDAGAGPAVHRLAVAGRGRAGIAHAMAIAQHDACTFAGAFAPRADLRRFARGAGFAAPLEGSLSRLRERAPFDALVVCAPFDSRAGVAADALAAGHDVLVDGLPARTLEGAAPIAALPPDVRARLRCATPSLFHPLLRRGASVLASGVLGTPRTVRASVFVSRVFSHGAPPHGDDVLDFAVGDLLVLLDHVLGPIVRVSGAAQRLYGERIDEAHAELVHANGVVTGLDASWSVPGYPRAAVVIEVEGEAGSLIASDDALEVDLADPAGGMPAGVTRVLPADLPDPLPFDAGEGSRALHAFVASLHGAAVGELAGDRSLRALGVIDGMRRAFASGAAEECGA</sequence>
<evidence type="ECO:0000313" key="2">
    <source>
        <dbReference type="EMBL" id="MBI5169941.1"/>
    </source>
</evidence>
<dbReference type="InterPro" id="IPR055170">
    <property type="entry name" value="GFO_IDH_MocA-like_dom"/>
</dbReference>
<protein>
    <recommendedName>
        <fullName evidence="1">GFO/IDH/MocA-like oxidoreductase domain-containing protein</fullName>
    </recommendedName>
</protein>
<gene>
    <name evidence="2" type="ORF">HZA61_10665</name>
</gene>
<feature type="domain" description="GFO/IDH/MocA-like oxidoreductase" evidence="1">
    <location>
        <begin position="151"/>
        <end position="261"/>
    </location>
</feature>
<evidence type="ECO:0000313" key="3">
    <source>
        <dbReference type="Proteomes" id="UP000696931"/>
    </source>
</evidence>
<dbReference type="Gene3D" id="3.30.360.10">
    <property type="entry name" value="Dihydrodipicolinate Reductase, domain 2"/>
    <property type="match status" value="1"/>
</dbReference>
<dbReference type="EMBL" id="JACRIW010000075">
    <property type="protein sequence ID" value="MBI5169941.1"/>
    <property type="molecule type" value="Genomic_DNA"/>
</dbReference>
<evidence type="ECO:0000259" key="1">
    <source>
        <dbReference type="Pfam" id="PF22725"/>
    </source>
</evidence>
<organism evidence="2 3">
    <name type="scientific">Eiseniibacteriota bacterium</name>
    <dbReference type="NCBI Taxonomy" id="2212470"/>
    <lineage>
        <taxon>Bacteria</taxon>
        <taxon>Candidatus Eiseniibacteriota</taxon>
    </lineage>
</organism>
<accession>A0A933SEL9</accession>
<reference evidence="2" key="1">
    <citation type="submission" date="2020-07" db="EMBL/GenBank/DDBJ databases">
        <title>Huge and variable diversity of episymbiotic CPR bacteria and DPANN archaea in groundwater ecosystems.</title>
        <authorList>
            <person name="He C.Y."/>
            <person name="Keren R."/>
            <person name="Whittaker M."/>
            <person name="Farag I.F."/>
            <person name="Doudna J."/>
            <person name="Cate J.H.D."/>
            <person name="Banfield J.F."/>
        </authorList>
    </citation>
    <scope>NUCLEOTIDE SEQUENCE</scope>
    <source>
        <strain evidence="2">NC_groundwater_1813_Pr3_B-0.1um_71_17</strain>
    </source>
</reference>
<dbReference type="SUPFAM" id="SSF55347">
    <property type="entry name" value="Glyceraldehyde-3-phosphate dehydrogenase-like, C-terminal domain"/>
    <property type="match status" value="1"/>
</dbReference>
<dbReference type="Gene3D" id="3.40.50.720">
    <property type="entry name" value="NAD(P)-binding Rossmann-like Domain"/>
    <property type="match status" value="1"/>
</dbReference>
<proteinExistence type="predicted"/>
<comment type="caution">
    <text evidence="2">The sequence shown here is derived from an EMBL/GenBank/DDBJ whole genome shotgun (WGS) entry which is preliminary data.</text>
</comment>
<dbReference type="AlphaFoldDB" id="A0A933SEL9"/>
<dbReference type="Proteomes" id="UP000696931">
    <property type="component" value="Unassembled WGS sequence"/>
</dbReference>